<organism evidence="1 2">
    <name type="scientific">Stackebrandtia nassauensis (strain DSM 44728 / CIP 108903 / NRRL B-16338 / NBRC 102104 / LLR-40K-21)</name>
    <dbReference type="NCBI Taxonomy" id="446470"/>
    <lineage>
        <taxon>Bacteria</taxon>
        <taxon>Bacillati</taxon>
        <taxon>Actinomycetota</taxon>
        <taxon>Actinomycetes</taxon>
        <taxon>Glycomycetales</taxon>
        <taxon>Glycomycetaceae</taxon>
        <taxon>Stackebrandtia</taxon>
    </lineage>
</organism>
<dbReference type="EMBL" id="CP001778">
    <property type="protein sequence ID" value="ADD42612.1"/>
    <property type="molecule type" value="Genomic_DNA"/>
</dbReference>
<dbReference type="eggNOG" id="COG0561">
    <property type="taxonomic scope" value="Bacteria"/>
</dbReference>
<dbReference type="AlphaFoldDB" id="D3Q9D0"/>
<reference evidence="1 2" key="1">
    <citation type="journal article" date="2009" name="Stand. Genomic Sci.">
        <title>Complete genome sequence of Stackebrandtia nassauensis type strain (LLR-40K-21).</title>
        <authorList>
            <person name="Munk C."/>
            <person name="Lapidus A."/>
            <person name="Copeland A."/>
            <person name="Jando M."/>
            <person name="Mayilraj S."/>
            <person name="Glavina Del Rio T."/>
            <person name="Nolan M."/>
            <person name="Chen F."/>
            <person name="Lucas S."/>
            <person name="Tice H."/>
            <person name="Cheng J.F."/>
            <person name="Han C."/>
            <person name="Detter J.C."/>
            <person name="Bruce D."/>
            <person name="Goodwin L."/>
            <person name="Chain P."/>
            <person name="Pitluck S."/>
            <person name="Goker M."/>
            <person name="Ovchinikova G."/>
            <person name="Pati A."/>
            <person name="Ivanova N."/>
            <person name="Mavromatis K."/>
            <person name="Chen A."/>
            <person name="Palaniappan K."/>
            <person name="Land M."/>
            <person name="Hauser L."/>
            <person name="Chang Y.J."/>
            <person name="Jeffries C.D."/>
            <person name="Bristow J."/>
            <person name="Eisen J.A."/>
            <person name="Markowitz V."/>
            <person name="Hugenholtz P."/>
            <person name="Kyrpides N.C."/>
            <person name="Klenk H.P."/>
        </authorList>
    </citation>
    <scope>NUCLEOTIDE SEQUENCE [LARGE SCALE GENOMIC DNA]</scope>
    <source>
        <strain evidence="2">DSM 44728 / CIP 108903 / NRRL B-16338 / NBRC 102104 / LLR-40K-21</strain>
    </source>
</reference>
<dbReference type="GO" id="GO:0000287">
    <property type="term" value="F:magnesium ion binding"/>
    <property type="evidence" value="ECO:0007669"/>
    <property type="project" value="TreeGrafter"/>
</dbReference>
<sequence>MIATDLDGTLLDDEGRVSARTVRTLGRVRARGVAVVAVTARPPRVFDEWRELGGVVDAAICSNGGLTYVPGERRVESVRALDAGVAAVVVKALRAVVPSAAFAVETGFTVLAEPGYGWVDSVGHRRQRVGSFEEVLVRADQIVKLLMHDAAGRADEMVAAVRAAGVDGVEVSHSGGSGLVEMCAAGVSKATALERWCAGRGVGPQGVVAFGDAPNDVPMLSWAGRSFAMADAHAEAVAAASGRAGSNNADGVARVVEALVG</sequence>
<evidence type="ECO:0000313" key="2">
    <source>
        <dbReference type="Proteomes" id="UP000000844"/>
    </source>
</evidence>
<dbReference type="PROSITE" id="PS01229">
    <property type="entry name" value="COF_2"/>
    <property type="match status" value="1"/>
</dbReference>
<proteinExistence type="predicted"/>
<dbReference type="Pfam" id="PF08282">
    <property type="entry name" value="Hydrolase_3"/>
    <property type="match status" value="1"/>
</dbReference>
<gene>
    <name evidence="1" type="ordered locus">Snas_2937</name>
</gene>
<keyword evidence="2" id="KW-1185">Reference proteome</keyword>
<dbReference type="KEGG" id="sna:Snas_2937"/>
<evidence type="ECO:0000313" key="1">
    <source>
        <dbReference type="EMBL" id="ADD42612.1"/>
    </source>
</evidence>
<dbReference type="Gene3D" id="3.30.1240.10">
    <property type="match status" value="1"/>
</dbReference>
<accession>D3Q9D0</accession>
<dbReference type="STRING" id="446470.Snas_2937"/>
<dbReference type="InterPro" id="IPR036412">
    <property type="entry name" value="HAD-like_sf"/>
</dbReference>
<dbReference type="GO" id="GO:0016791">
    <property type="term" value="F:phosphatase activity"/>
    <property type="evidence" value="ECO:0007669"/>
    <property type="project" value="UniProtKB-ARBA"/>
</dbReference>
<dbReference type="SUPFAM" id="SSF56784">
    <property type="entry name" value="HAD-like"/>
    <property type="match status" value="1"/>
</dbReference>
<dbReference type="Proteomes" id="UP000000844">
    <property type="component" value="Chromosome"/>
</dbReference>
<dbReference type="InterPro" id="IPR023214">
    <property type="entry name" value="HAD_sf"/>
</dbReference>
<dbReference type="GO" id="GO:0005829">
    <property type="term" value="C:cytosol"/>
    <property type="evidence" value="ECO:0007669"/>
    <property type="project" value="TreeGrafter"/>
</dbReference>
<keyword evidence="1" id="KW-0378">Hydrolase</keyword>
<name>D3Q9D0_STANL</name>
<dbReference type="PANTHER" id="PTHR10000:SF8">
    <property type="entry name" value="HAD SUPERFAMILY HYDROLASE-LIKE, TYPE 3"/>
    <property type="match status" value="1"/>
</dbReference>
<dbReference type="PANTHER" id="PTHR10000">
    <property type="entry name" value="PHOSPHOSERINE PHOSPHATASE"/>
    <property type="match status" value="1"/>
</dbReference>
<protein>
    <submittedName>
        <fullName evidence="1">HAD-superfamily hydrolase, subfamily IIB</fullName>
    </submittedName>
</protein>
<dbReference type="HOGENOM" id="CLU_044146_0_0_11"/>
<dbReference type="Gene3D" id="3.40.50.1000">
    <property type="entry name" value="HAD superfamily/HAD-like"/>
    <property type="match status" value="1"/>
</dbReference>